<keyword evidence="3" id="KW-0969">Cilium</keyword>
<organism evidence="6">
    <name type="scientific">Trypanosoma congolense (strain IL3000)</name>
    <dbReference type="NCBI Taxonomy" id="1068625"/>
    <lineage>
        <taxon>Eukaryota</taxon>
        <taxon>Discoba</taxon>
        <taxon>Euglenozoa</taxon>
        <taxon>Kinetoplastea</taxon>
        <taxon>Metakinetoplastina</taxon>
        <taxon>Trypanosomatida</taxon>
        <taxon>Trypanosomatidae</taxon>
        <taxon>Trypanosoma</taxon>
        <taxon>Nannomonas</taxon>
    </lineage>
</organism>
<keyword evidence="5" id="KW-0175">Coiled coil</keyword>
<dbReference type="GO" id="GO:0005929">
    <property type="term" value="C:cilium"/>
    <property type="evidence" value="ECO:0007669"/>
    <property type="project" value="UniProtKB-SubCell"/>
</dbReference>
<accession>G0UXR0</accession>
<dbReference type="PANTHER" id="PTHR16011:SF0">
    <property type="entry name" value="INTRAFLAGELLAR TRANSPORT PROTEIN 57 HOMOLOG"/>
    <property type="match status" value="1"/>
</dbReference>
<evidence type="ECO:0000256" key="2">
    <source>
        <dbReference type="ARBA" id="ARBA00009415"/>
    </source>
</evidence>
<reference evidence="6" key="1">
    <citation type="journal article" date="2012" name="Proc. Natl. Acad. Sci. U.S.A.">
        <title>Antigenic diversity is generated by distinct evolutionary mechanisms in African trypanosome species.</title>
        <authorList>
            <person name="Jackson A.P."/>
            <person name="Berry A."/>
            <person name="Aslett M."/>
            <person name="Allison H.C."/>
            <person name="Burton P."/>
            <person name="Vavrova-Anderson J."/>
            <person name="Brown R."/>
            <person name="Browne H."/>
            <person name="Corton N."/>
            <person name="Hauser H."/>
            <person name="Gamble J."/>
            <person name="Gilderthorp R."/>
            <person name="Marcello L."/>
            <person name="McQuillan J."/>
            <person name="Otto T.D."/>
            <person name="Quail M.A."/>
            <person name="Sanders M.J."/>
            <person name="van Tonder A."/>
            <person name="Ginger M.L."/>
            <person name="Field M.C."/>
            <person name="Barry J.D."/>
            <person name="Hertz-Fowler C."/>
            <person name="Berriman M."/>
        </authorList>
    </citation>
    <scope>NUCLEOTIDE SEQUENCE</scope>
    <source>
        <strain evidence="6">IL3000</strain>
    </source>
</reference>
<feature type="coiled-coil region" evidence="5">
    <location>
        <begin position="266"/>
        <end position="293"/>
    </location>
</feature>
<dbReference type="GO" id="GO:0005794">
    <property type="term" value="C:Golgi apparatus"/>
    <property type="evidence" value="ECO:0007669"/>
    <property type="project" value="TreeGrafter"/>
</dbReference>
<sequence>MSTEEAQPQVTGPKIIGGGVTVDDGTMDDLIDKLRILRYETEFCLLVKPPFKPLSRYYFSGPSTIDNPNAQFYYFTSLCSWLMELGGRKFERPGQFDDPNATSTNILMELREMNISAPNVAPNRLRQASGEGVLTVLSLLADNAILKKGLNIRAVDYSNIEKFDELEDVMEGDDDYGVGDEVEDNVMIDSDDDDELYVRALGGKSGNEDNGIPVESEINADEWNLEVERVGPLLNVKTDCIQDWRSRIENASVLLKAVEKMYPEVKQLLERVSDDLEKSKDRIQKREQTLAQQFSDHVEDYRVKLRELNSSQDAANIASQSVQQLSAELNQISGLLDQVKRDIEEREAKLSDTSPLMQVKDAAVKVRAEIKQMSLRIGILQHTVLHYVLKQTKAKREGTVNAVGVSEWEEADFV</sequence>
<protein>
    <recommendedName>
        <fullName evidence="7">Intraflagellar transport protein 57/55</fullName>
    </recommendedName>
</protein>
<dbReference type="GO" id="GO:1905515">
    <property type="term" value="P:non-motile cilium assembly"/>
    <property type="evidence" value="ECO:0007669"/>
    <property type="project" value="TreeGrafter"/>
</dbReference>
<comment type="subcellular location">
    <subcellularLocation>
        <location evidence="1">Cell projection</location>
        <location evidence="1">Cilium</location>
    </subcellularLocation>
</comment>
<dbReference type="GO" id="GO:0030992">
    <property type="term" value="C:intraciliary transport particle B"/>
    <property type="evidence" value="ECO:0007669"/>
    <property type="project" value="TreeGrafter"/>
</dbReference>
<evidence type="ECO:0008006" key="7">
    <source>
        <dbReference type="Google" id="ProtNLM"/>
    </source>
</evidence>
<dbReference type="GO" id="GO:0042073">
    <property type="term" value="P:intraciliary transport"/>
    <property type="evidence" value="ECO:0007669"/>
    <property type="project" value="TreeGrafter"/>
</dbReference>
<dbReference type="AlphaFoldDB" id="G0UXR0"/>
<dbReference type="VEuPathDB" id="TriTrypDB:TcIL3000_10_9550"/>
<dbReference type="PANTHER" id="PTHR16011">
    <property type="entry name" value="IFT57/HIPPI"/>
    <property type="match status" value="1"/>
</dbReference>
<evidence type="ECO:0000256" key="3">
    <source>
        <dbReference type="ARBA" id="ARBA00023069"/>
    </source>
</evidence>
<dbReference type="GO" id="GO:0005815">
    <property type="term" value="C:microtubule organizing center"/>
    <property type="evidence" value="ECO:0007669"/>
    <property type="project" value="TreeGrafter"/>
</dbReference>
<proteinExistence type="inferred from homology"/>
<evidence type="ECO:0000256" key="1">
    <source>
        <dbReference type="ARBA" id="ARBA00004138"/>
    </source>
</evidence>
<evidence type="ECO:0000256" key="4">
    <source>
        <dbReference type="ARBA" id="ARBA00023273"/>
    </source>
</evidence>
<keyword evidence="4" id="KW-0966">Cell projection</keyword>
<dbReference type="InterPro" id="IPR019530">
    <property type="entry name" value="Intra-flagellar_transport_57"/>
</dbReference>
<dbReference type="EMBL" id="HE575323">
    <property type="protein sequence ID" value="CCC94177.1"/>
    <property type="molecule type" value="Genomic_DNA"/>
</dbReference>
<comment type="similarity">
    <text evidence="2">Belongs to the IFT57 family.</text>
</comment>
<name>G0UXR0_TRYCI</name>
<feature type="coiled-coil region" evidence="5">
    <location>
        <begin position="322"/>
        <end position="349"/>
    </location>
</feature>
<evidence type="ECO:0000313" key="6">
    <source>
        <dbReference type="EMBL" id="CCC94177.1"/>
    </source>
</evidence>
<gene>
    <name evidence="6" type="ORF">TCIL3000_10_9550</name>
</gene>
<evidence type="ECO:0000256" key="5">
    <source>
        <dbReference type="SAM" id="Coils"/>
    </source>
</evidence>
<dbReference type="Pfam" id="PF10498">
    <property type="entry name" value="IFT57"/>
    <property type="match status" value="1"/>
</dbReference>